<proteinExistence type="predicted"/>
<dbReference type="EMBL" id="AP019834">
    <property type="protein sequence ID" value="BBM46820.1"/>
    <property type="molecule type" value="Genomic_DNA"/>
</dbReference>
<evidence type="ECO:0000313" key="2">
    <source>
        <dbReference type="EMBL" id="KXB65934.1"/>
    </source>
</evidence>
<dbReference type="PATRIC" id="fig|157687.3.peg.1085"/>
<keyword evidence="3" id="KW-1185">Reference proteome</keyword>
<organism evidence="2 3">
    <name type="scientific">Leptotrichia wadei</name>
    <dbReference type="NCBI Taxonomy" id="157687"/>
    <lineage>
        <taxon>Bacteria</taxon>
        <taxon>Fusobacteriati</taxon>
        <taxon>Fusobacteriota</taxon>
        <taxon>Fusobacteriia</taxon>
        <taxon>Fusobacteriales</taxon>
        <taxon>Leptotrichiaceae</taxon>
        <taxon>Leptotrichia</taxon>
    </lineage>
</organism>
<accession>A0A134AE43</accession>
<dbReference type="EMBL" id="LSDD01000084">
    <property type="protein sequence ID" value="KXB65934.1"/>
    <property type="molecule type" value="Genomic_DNA"/>
</dbReference>
<dbReference type="AlphaFoldDB" id="A0A134AE43"/>
<gene>
    <name evidence="2" type="ORF">HMPREF3180_01091</name>
    <name evidence="1" type="ORF">JMUB3933_0307</name>
</gene>
<protein>
    <submittedName>
        <fullName evidence="2">Uncharacterized protein</fullName>
    </submittedName>
</protein>
<dbReference type="RefSeq" id="WP_060917857.1">
    <property type="nucleotide sequence ID" value="NZ_AP019834.1"/>
</dbReference>
<sequence>MKKMLLMAILLIGAISYGAAGLDLKFNTDGKLHEEKLLNRSIVSEDTELEIRKAGNGDYEIVRSLEEADGEVSVEKAIVKKNSICDESICIGYDVELKKAVFIDPEDMRVIYPEW</sequence>
<reference evidence="3" key="1">
    <citation type="submission" date="2016-01" db="EMBL/GenBank/DDBJ databases">
        <authorList>
            <person name="Mitreva M."/>
            <person name="Pepin K.H."/>
            <person name="Mihindukulasuriya K.A."/>
            <person name="Fulton R."/>
            <person name="Fronick C."/>
            <person name="O'Laughlin M."/>
            <person name="Miner T."/>
            <person name="Herter B."/>
            <person name="Rosa B.A."/>
            <person name="Cordes M."/>
            <person name="Tomlinson C."/>
            <person name="Wollam A."/>
            <person name="Palsikar V.B."/>
            <person name="Mardis E.R."/>
            <person name="Wilson R.K."/>
        </authorList>
    </citation>
    <scope>NUCLEOTIDE SEQUENCE [LARGE SCALE GENOMIC DNA]</scope>
    <source>
        <strain evidence="3">KA00185</strain>
    </source>
</reference>
<dbReference type="STRING" id="157687.HMPREF3180_01091"/>
<evidence type="ECO:0000313" key="3">
    <source>
        <dbReference type="Proteomes" id="UP000070483"/>
    </source>
</evidence>
<dbReference type="OrthoDB" id="82142at2"/>
<evidence type="ECO:0000313" key="1">
    <source>
        <dbReference type="EMBL" id="BBM46820.1"/>
    </source>
</evidence>
<reference evidence="1 4" key="3">
    <citation type="submission" date="2019-07" db="EMBL/GenBank/DDBJ databases">
        <title>Complete Genome Sequence of Leptotrichia wadei Strain JMUB3933.</title>
        <authorList>
            <person name="Watanabe S."/>
            <person name="Cui L."/>
        </authorList>
    </citation>
    <scope>NUCLEOTIDE SEQUENCE [LARGE SCALE GENOMIC DNA]</scope>
    <source>
        <strain evidence="1 4">JMUB3933</strain>
    </source>
</reference>
<reference evidence="2" key="2">
    <citation type="submission" date="2016-01" db="EMBL/GenBank/DDBJ databases">
        <authorList>
            <person name="Oliw E.H."/>
        </authorList>
    </citation>
    <scope>NUCLEOTIDE SEQUENCE [LARGE SCALE GENOMIC DNA]</scope>
    <source>
        <strain evidence="2">KA00185</strain>
    </source>
</reference>
<evidence type="ECO:0000313" key="4">
    <source>
        <dbReference type="Proteomes" id="UP000321397"/>
    </source>
</evidence>
<name>A0A134AE43_9FUSO</name>
<dbReference type="Proteomes" id="UP000321397">
    <property type="component" value="Chromosome"/>
</dbReference>
<dbReference type="Proteomes" id="UP000070483">
    <property type="component" value="Unassembled WGS sequence"/>
</dbReference>